<dbReference type="InterPro" id="IPR051032">
    <property type="entry name" value="AP2/ERF_TF_ERF_subfamily"/>
</dbReference>
<comment type="similarity">
    <text evidence="7">Belongs to the AP2/ERF transcription factor family. ERF subfamily.</text>
</comment>
<keyword evidence="2" id="KW-0805">Transcription regulation</keyword>
<dbReference type="GO" id="GO:0003677">
    <property type="term" value="F:DNA binding"/>
    <property type="evidence" value="ECO:0007669"/>
    <property type="project" value="UniProtKB-KW"/>
</dbReference>
<evidence type="ECO:0000256" key="8">
    <source>
        <dbReference type="SAM" id="MobiDB-lite"/>
    </source>
</evidence>
<evidence type="ECO:0000313" key="11">
    <source>
        <dbReference type="RefSeq" id="XP_010915978.1"/>
    </source>
</evidence>
<dbReference type="GeneID" id="105040919"/>
<gene>
    <name evidence="11" type="primary">LOC105040919</name>
</gene>
<dbReference type="CDD" id="cd00018">
    <property type="entry name" value="AP2"/>
    <property type="match status" value="1"/>
</dbReference>
<evidence type="ECO:0000313" key="10">
    <source>
        <dbReference type="Proteomes" id="UP000504607"/>
    </source>
</evidence>
<evidence type="ECO:0000256" key="5">
    <source>
        <dbReference type="ARBA" id="ARBA00023163"/>
    </source>
</evidence>
<reference evidence="11" key="1">
    <citation type="submission" date="2025-08" db="UniProtKB">
        <authorList>
            <consortium name="RefSeq"/>
        </authorList>
    </citation>
    <scope>IDENTIFICATION</scope>
</reference>
<dbReference type="OrthoDB" id="673459at2759"/>
<dbReference type="InterPro" id="IPR036955">
    <property type="entry name" value="AP2/ERF_dom_sf"/>
</dbReference>
<keyword evidence="5" id="KW-0804">Transcription</keyword>
<evidence type="ECO:0000256" key="6">
    <source>
        <dbReference type="ARBA" id="ARBA00023242"/>
    </source>
</evidence>
<dbReference type="PANTHER" id="PTHR31985">
    <property type="entry name" value="ETHYLENE-RESPONSIVE TRANSCRIPTION FACTOR ERF042-RELATED"/>
    <property type="match status" value="1"/>
</dbReference>
<keyword evidence="3" id="KW-0238">DNA-binding</keyword>
<keyword evidence="10" id="KW-1185">Reference proteome</keyword>
<evidence type="ECO:0000259" key="9">
    <source>
        <dbReference type="PROSITE" id="PS51032"/>
    </source>
</evidence>
<dbReference type="AlphaFoldDB" id="A0A6I9R0E6"/>
<sequence>MIAFSSNPTCLISSMTDSATYEGDGGEQLRSVKEPSPNYVPSAKEQRQAASDPNSGGGMRHPVYRGIRKRRWGRWVSEIREPRKKSRIWLGSFPTPEMAARAYDVAAQCLKGHKALLNFPDQAHLLPQPSTSSPKDIQAAAIAAARLDLLPSTSASTSTLEEEEEEVVMAKSPRRGKNEEEDFWASVELSALKSTAKSSATIGETWPWNLWGCSSDAASLDGQSVSLF</sequence>
<dbReference type="SUPFAM" id="SSF54171">
    <property type="entry name" value="DNA-binding domain"/>
    <property type="match status" value="1"/>
</dbReference>
<protein>
    <submittedName>
        <fullName evidence="11">Ethylene-responsive transcription factor ERF023 isoform X2</fullName>
    </submittedName>
</protein>
<feature type="region of interest" description="Disordered" evidence="8">
    <location>
        <begin position="15"/>
        <end position="63"/>
    </location>
</feature>
<dbReference type="SMART" id="SM00380">
    <property type="entry name" value="AP2"/>
    <property type="match status" value="1"/>
</dbReference>
<organism evidence="10 11">
    <name type="scientific">Elaeis guineensis var. tenera</name>
    <name type="common">Oil palm</name>
    <dbReference type="NCBI Taxonomy" id="51953"/>
    <lineage>
        <taxon>Eukaryota</taxon>
        <taxon>Viridiplantae</taxon>
        <taxon>Streptophyta</taxon>
        <taxon>Embryophyta</taxon>
        <taxon>Tracheophyta</taxon>
        <taxon>Spermatophyta</taxon>
        <taxon>Magnoliopsida</taxon>
        <taxon>Liliopsida</taxon>
        <taxon>Arecaceae</taxon>
        <taxon>Arecoideae</taxon>
        <taxon>Cocoseae</taxon>
        <taxon>Elaeidinae</taxon>
        <taxon>Elaeis</taxon>
    </lineage>
</organism>
<dbReference type="PANTHER" id="PTHR31985:SF151">
    <property type="entry name" value="ETHYLENE-RESPONSIVE TRANSCRIPTION FACTOR ERF023"/>
    <property type="match status" value="1"/>
</dbReference>
<evidence type="ECO:0000256" key="3">
    <source>
        <dbReference type="ARBA" id="ARBA00023125"/>
    </source>
</evidence>
<evidence type="ECO:0000256" key="1">
    <source>
        <dbReference type="ARBA" id="ARBA00004123"/>
    </source>
</evidence>
<dbReference type="Proteomes" id="UP000504607">
    <property type="component" value="Chromosome 3"/>
</dbReference>
<dbReference type="InterPro" id="IPR001471">
    <property type="entry name" value="AP2/ERF_dom"/>
</dbReference>
<feature type="domain" description="AP2/ERF" evidence="9">
    <location>
        <begin position="63"/>
        <end position="120"/>
    </location>
</feature>
<name>A0A6I9R0E6_ELAGV</name>
<evidence type="ECO:0000256" key="7">
    <source>
        <dbReference type="ARBA" id="ARBA00024343"/>
    </source>
</evidence>
<dbReference type="RefSeq" id="XP_010915978.1">
    <property type="nucleotide sequence ID" value="XM_010917676.2"/>
</dbReference>
<evidence type="ECO:0000256" key="2">
    <source>
        <dbReference type="ARBA" id="ARBA00023015"/>
    </source>
</evidence>
<dbReference type="PRINTS" id="PR00367">
    <property type="entry name" value="ETHRSPELEMNT"/>
</dbReference>
<feature type="region of interest" description="Disordered" evidence="8">
    <location>
        <begin position="154"/>
        <end position="175"/>
    </location>
</feature>
<dbReference type="GO" id="GO:0003700">
    <property type="term" value="F:DNA-binding transcription factor activity"/>
    <property type="evidence" value="ECO:0007669"/>
    <property type="project" value="InterPro"/>
</dbReference>
<dbReference type="Gene3D" id="3.30.730.10">
    <property type="entry name" value="AP2/ERF domain"/>
    <property type="match status" value="1"/>
</dbReference>
<dbReference type="Pfam" id="PF00847">
    <property type="entry name" value="AP2"/>
    <property type="match status" value="1"/>
</dbReference>
<dbReference type="PROSITE" id="PS51032">
    <property type="entry name" value="AP2_ERF"/>
    <property type="match status" value="1"/>
</dbReference>
<accession>A0A6I9R0E6</accession>
<dbReference type="GO" id="GO:0005634">
    <property type="term" value="C:nucleus"/>
    <property type="evidence" value="ECO:0007669"/>
    <property type="project" value="UniProtKB-SubCell"/>
</dbReference>
<evidence type="ECO:0000256" key="4">
    <source>
        <dbReference type="ARBA" id="ARBA00023159"/>
    </source>
</evidence>
<proteinExistence type="inferred from homology"/>
<dbReference type="FunFam" id="3.30.730.10:FF:000001">
    <property type="entry name" value="Ethylene-responsive transcription factor 2"/>
    <property type="match status" value="1"/>
</dbReference>
<dbReference type="InterPro" id="IPR016177">
    <property type="entry name" value="DNA-bd_dom_sf"/>
</dbReference>
<keyword evidence="6" id="KW-0539">Nucleus</keyword>
<keyword evidence="4" id="KW-0010">Activator</keyword>
<comment type="subcellular location">
    <subcellularLocation>
        <location evidence="1">Nucleus</location>
    </subcellularLocation>
</comment>